<feature type="region of interest" description="Disordered" evidence="1">
    <location>
        <begin position="778"/>
        <end position="919"/>
    </location>
</feature>
<reference evidence="4" key="1">
    <citation type="submission" date="2019-12" db="EMBL/GenBank/DDBJ databases">
        <title>Genome sequencing and annotation of Brassica cretica.</title>
        <authorList>
            <person name="Studholme D.J."/>
            <person name="Sarris P.F."/>
        </authorList>
    </citation>
    <scope>NUCLEOTIDE SEQUENCE</scope>
    <source>
        <strain evidence="4">PFS-001/15</strain>
        <tissue evidence="4">Leaf</tissue>
    </source>
</reference>
<name>A0A8S9KKI1_BRACR</name>
<dbReference type="SUPFAM" id="SSF48371">
    <property type="entry name" value="ARM repeat"/>
    <property type="match status" value="1"/>
</dbReference>
<dbReference type="Proteomes" id="UP000712281">
    <property type="component" value="Unassembled WGS sequence"/>
</dbReference>
<dbReference type="InterPro" id="IPR006887">
    <property type="entry name" value="P4R3-like_central_dom"/>
</dbReference>
<feature type="compositionally biased region" description="Basic and acidic residues" evidence="1">
    <location>
        <begin position="788"/>
        <end position="810"/>
    </location>
</feature>
<feature type="compositionally biased region" description="Polar residues" evidence="1">
    <location>
        <begin position="812"/>
        <end position="825"/>
    </location>
</feature>
<sequence length="919" mass="103292">MAAPGDAQPNTSSTQRVKVYCLDEDGKWDDRGTGLVSLDYVERSEELGLYVVDEDDHETLLVHRISTDDIYRKQEDTIISWREPEGSTELALSFQETAGCSHIWNHICTMQRNLHFSSLNINRPLQVSSVDFLSRSSPPQQTSSPASLYSLNFATVLTSPSRFEIYGGGKVAMAAPGNAQSNTSSTQRVKVYCLDEDGKWDDRGTGLRSEELGLYVVDEDDHETLLVHRISTDDIYRKQEDTIISWREPEGSTELALSFQETAGCSHIWNHICTMQRNLHFSSLNMNTELRELPDVDISNLPQILEIVTESGIKDQMRLAGLMLKDVKFFDNLMNVFEMCEDLEKLDCLHMMFNIVKGIISLNSHQILEKILGDSLIMKVIGSLEYDPDAPQSLHYRNDVTAHVVFKEAIPIKNPMVLSKIHQTYRIGYLKDVILSRVVDDATATSLDSIINANKAAIVTLLKDDSNFFQELFARLRSPSTSVESKSDLVHFLHEFCSLSKSLEMELKLRLFKELIDEGIFDVIGEVLQLPDTQPVLTGADILLIFLTADPKLLRSYLVKPETPLLGLLVKGLMEDFGVKMLEIFRILLASSALSAGAQGANIMDIFCEKHIPELVNFITTSCPENPGDTSESTSGRVSILLNICELLCFCVQQDPSRTTFLLQNVTEKVLFLTRRKEKSIVAAAVRFFRTLLSVLDENVQSYVVKKNLLKPIIDVFVAGGNHDDLLISSILALFEHIRKAKATVLLKYVVDTFWDQLAPFEHLTSIQALKNEQCIESLGPKSNTDPVDMRENSDGEKSAFDSSTQKEEANPDNSNGEAASSSPLRSERVLDYEDDEDDDEDNKTPQQKQTEDSVKGREKRCRCREDEREECKKKPKLCPTIEGNKNSTERVGGEAKEPENARSSEDNNNNSLDEKKES</sequence>
<proteinExistence type="predicted"/>
<evidence type="ECO:0000313" key="4">
    <source>
        <dbReference type="EMBL" id="KAF2595730.1"/>
    </source>
</evidence>
<dbReference type="SUPFAM" id="SSF50729">
    <property type="entry name" value="PH domain-like"/>
    <property type="match status" value="2"/>
</dbReference>
<evidence type="ECO:0000259" key="3">
    <source>
        <dbReference type="Pfam" id="PF22972"/>
    </source>
</evidence>
<accession>A0A8S9KKI1</accession>
<evidence type="ECO:0008006" key="6">
    <source>
        <dbReference type="Google" id="ProtNLM"/>
    </source>
</evidence>
<feature type="domain" description="PP4R3 EVH1-like" evidence="3">
    <location>
        <begin position="15"/>
        <end position="114"/>
    </location>
</feature>
<evidence type="ECO:0000313" key="5">
    <source>
        <dbReference type="Proteomes" id="UP000712281"/>
    </source>
</evidence>
<feature type="domain" description="PP4R3 EVH1-like" evidence="3">
    <location>
        <begin position="187"/>
        <end position="279"/>
    </location>
</feature>
<comment type="caution">
    <text evidence="4">The sequence shown here is derived from an EMBL/GenBank/DDBJ whole genome shotgun (WGS) entry which is preliminary data.</text>
</comment>
<dbReference type="PANTHER" id="PTHR23318">
    <property type="entry name" value="ATP SYNTHASE GAMMA-RELATED"/>
    <property type="match status" value="1"/>
</dbReference>
<gene>
    <name evidence="4" type="ORF">F2Q68_00012046</name>
</gene>
<dbReference type="GO" id="GO:0005654">
    <property type="term" value="C:nucleoplasm"/>
    <property type="evidence" value="ECO:0007669"/>
    <property type="project" value="TreeGrafter"/>
</dbReference>
<dbReference type="PANTHER" id="PTHR23318:SF21">
    <property type="entry name" value="SERINE_THREONINE-PROTEIN PHOSPHATASE 4 REGULATORY SUBUNIT 3-LIKE CENTRAL DOMAIN-CONTAINING PROTEIN"/>
    <property type="match status" value="1"/>
</dbReference>
<feature type="compositionally biased region" description="Basic and acidic residues" evidence="1">
    <location>
        <begin position="888"/>
        <end position="906"/>
    </location>
</feature>
<dbReference type="Pfam" id="PF22972">
    <property type="entry name" value="EVH1_PP4R3"/>
    <property type="match status" value="2"/>
</dbReference>
<dbReference type="InterPro" id="IPR011993">
    <property type="entry name" value="PH-like_dom_sf"/>
</dbReference>
<evidence type="ECO:0000256" key="1">
    <source>
        <dbReference type="SAM" id="MobiDB-lite"/>
    </source>
</evidence>
<feature type="compositionally biased region" description="Basic and acidic residues" evidence="1">
    <location>
        <begin position="864"/>
        <end position="873"/>
    </location>
</feature>
<dbReference type="InterPro" id="IPR016024">
    <property type="entry name" value="ARM-type_fold"/>
</dbReference>
<dbReference type="InterPro" id="IPR051137">
    <property type="entry name" value="PP4R3-like"/>
</dbReference>
<dbReference type="Pfam" id="PF04802">
    <property type="entry name" value="PP4R3"/>
    <property type="match status" value="1"/>
</dbReference>
<dbReference type="AlphaFoldDB" id="A0A8S9KKI1"/>
<evidence type="ECO:0000259" key="2">
    <source>
        <dbReference type="Pfam" id="PF04802"/>
    </source>
</evidence>
<feature type="compositionally biased region" description="Acidic residues" evidence="1">
    <location>
        <begin position="833"/>
        <end position="842"/>
    </location>
</feature>
<dbReference type="EMBL" id="QGKW02000717">
    <property type="protein sequence ID" value="KAF2595730.1"/>
    <property type="molecule type" value="Genomic_DNA"/>
</dbReference>
<dbReference type="Gene3D" id="2.30.29.30">
    <property type="entry name" value="Pleckstrin-homology domain (PH domain)/Phosphotyrosine-binding domain (PTB)"/>
    <property type="match status" value="2"/>
</dbReference>
<dbReference type="GO" id="GO:0030289">
    <property type="term" value="C:protein phosphatase 4 complex"/>
    <property type="evidence" value="ECO:0007669"/>
    <property type="project" value="TreeGrafter"/>
</dbReference>
<protein>
    <recommendedName>
        <fullName evidence="6">Serine/threonine-protein phosphatase 4 regulatory subunit 3-like central domain-containing protein</fullName>
    </recommendedName>
</protein>
<feature type="domain" description="Serine/threonine-protein phosphatase 4 regulatory subunit 3-like central" evidence="2">
    <location>
        <begin position="304"/>
        <end position="773"/>
    </location>
</feature>
<dbReference type="InterPro" id="IPR055236">
    <property type="entry name" value="EVH1_PP4R3"/>
</dbReference>
<organism evidence="4 5">
    <name type="scientific">Brassica cretica</name>
    <name type="common">Mustard</name>
    <dbReference type="NCBI Taxonomy" id="69181"/>
    <lineage>
        <taxon>Eukaryota</taxon>
        <taxon>Viridiplantae</taxon>
        <taxon>Streptophyta</taxon>
        <taxon>Embryophyta</taxon>
        <taxon>Tracheophyta</taxon>
        <taxon>Spermatophyta</taxon>
        <taxon>Magnoliopsida</taxon>
        <taxon>eudicotyledons</taxon>
        <taxon>Gunneridae</taxon>
        <taxon>Pentapetalae</taxon>
        <taxon>rosids</taxon>
        <taxon>malvids</taxon>
        <taxon>Brassicales</taxon>
        <taxon>Brassicaceae</taxon>
        <taxon>Brassiceae</taxon>
        <taxon>Brassica</taxon>
    </lineage>
</organism>
<dbReference type="GO" id="GO:0072542">
    <property type="term" value="F:protein phosphatase activator activity"/>
    <property type="evidence" value="ECO:0007669"/>
    <property type="project" value="TreeGrafter"/>
</dbReference>